<dbReference type="PANTHER" id="PTHR23416">
    <property type="entry name" value="SIALIC ACID SYNTHASE-RELATED"/>
    <property type="match status" value="1"/>
</dbReference>
<comment type="similarity">
    <text evidence="1">Belongs to the transferase hexapeptide repeat family.</text>
</comment>
<dbReference type="InterPro" id="IPR011004">
    <property type="entry name" value="Trimer_LpxA-like_sf"/>
</dbReference>
<dbReference type="Pfam" id="PF00132">
    <property type="entry name" value="Hexapep"/>
    <property type="match status" value="1"/>
</dbReference>
<dbReference type="SUPFAM" id="SSF51161">
    <property type="entry name" value="Trimeric LpxA-like enzymes"/>
    <property type="match status" value="1"/>
</dbReference>
<dbReference type="InterPro" id="IPR001451">
    <property type="entry name" value="Hexapep"/>
</dbReference>
<keyword evidence="3" id="KW-0012">Acyltransferase</keyword>
<dbReference type="AlphaFoldDB" id="A0A5B8UUW8"/>
<dbReference type="EMBL" id="CP042436">
    <property type="protein sequence ID" value="QEC62565.1"/>
    <property type="molecule type" value="Genomic_DNA"/>
</dbReference>
<evidence type="ECO:0000256" key="2">
    <source>
        <dbReference type="ARBA" id="ARBA00022679"/>
    </source>
</evidence>
<dbReference type="Proteomes" id="UP000321479">
    <property type="component" value="Chromosome"/>
</dbReference>
<reference evidence="3 4" key="1">
    <citation type="journal article" date="2017" name="Curr. Microbiol.">
        <title>Mucilaginibacter ginsenosidivorans sp. nov., Isolated from Soil of Ginseng Field.</title>
        <authorList>
            <person name="Kim M.M."/>
            <person name="Siddiqi M.Z."/>
            <person name="Im W.T."/>
        </authorList>
    </citation>
    <scope>NUCLEOTIDE SEQUENCE [LARGE SCALE GENOMIC DNA]</scope>
    <source>
        <strain evidence="3 4">Gsoil 3017</strain>
    </source>
</reference>
<evidence type="ECO:0000256" key="1">
    <source>
        <dbReference type="ARBA" id="ARBA00007274"/>
    </source>
</evidence>
<protein>
    <submittedName>
        <fullName evidence="3">Acyltransferase</fullName>
    </submittedName>
</protein>
<keyword evidence="2 3" id="KW-0808">Transferase</keyword>
<evidence type="ECO:0000313" key="4">
    <source>
        <dbReference type="Proteomes" id="UP000321479"/>
    </source>
</evidence>
<dbReference type="GO" id="GO:0008374">
    <property type="term" value="F:O-acyltransferase activity"/>
    <property type="evidence" value="ECO:0007669"/>
    <property type="project" value="TreeGrafter"/>
</dbReference>
<organism evidence="3 4">
    <name type="scientific">Mucilaginibacter ginsenosidivorans</name>
    <dbReference type="NCBI Taxonomy" id="398053"/>
    <lineage>
        <taxon>Bacteria</taxon>
        <taxon>Pseudomonadati</taxon>
        <taxon>Bacteroidota</taxon>
        <taxon>Sphingobacteriia</taxon>
        <taxon>Sphingobacteriales</taxon>
        <taxon>Sphingobacteriaceae</taxon>
        <taxon>Mucilaginibacter</taxon>
    </lineage>
</organism>
<sequence length="182" mass="19230">MVRKFLLFLPYLARVIRLKLRGIFVDLSSKVAGGASLRLTPAGIRYGSIRVGKSCEIGRGAVLRTFGGEISIGCHTFLGEYTIIYGHGGVTIGDHTLIAAQTCIVSSNHTVPGKETLIRSEPDILLPVTIGHDVWIGAGCKILGGVTIGDGCVVGAGSVVSRDLPPYSISVGVPAKVIRYRE</sequence>
<accession>A0A5B8UUW8</accession>
<keyword evidence="4" id="KW-1185">Reference proteome</keyword>
<dbReference type="RefSeq" id="WP_147031142.1">
    <property type="nucleotide sequence ID" value="NZ_CP042436.1"/>
</dbReference>
<dbReference type="KEGG" id="mgin:FRZ54_08165"/>
<dbReference type="CDD" id="cd04647">
    <property type="entry name" value="LbH_MAT_like"/>
    <property type="match status" value="1"/>
</dbReference>
<dbReference type="Gene3D" id="2.160.10.10">
    <property type="entry name" value="Hexapeptide repeat proteins"/>
    <property type="match status" value="1"/>
</dbReference>
<gene>
    <name evidence="3" type="ORF">FRZ54_08165</name>
</gene>
<proteinExistence type="inferred from homology"/>
<name>A0A5B8UUW8_9SPHI</name>
<dbReference type="OrthoDB" id="9801697at2"/>
<dbReference type="InterPro" id="IPR051159">
    <property type="entry name" value="Hexapeptide_acetyltransf"/>
</dbReference>
<dbReference type="PANTHER" id="PTHR23416:SF23">
    <property type="entry name" value="ACETYLTRANSFERASE C18B11.09C-RELATED"/>
    <property type="match status" value="1"/>
</dbReference>
<evidence type="ECO:0000313" key="3">
    <source>
        <dbReference type="EMBL" id="QEC62565.1"/>
    </source>
</evidence>
<dbReference type="GO" id="GO:0005829">
    <property type="term" value="C:cytosol"/>
    <property type="evidence" value="ECO:0007669"/>
    <property type="project" value="TreeGrafter"/>
</dbReference>